<dbReference type="AlphaFoldDB" id="A0A2A6RMF8"/>
<evidence type="ECO:0008006" key="3">
    <source>
        <dbReference type="Google" id="ProtNLM"/>
    </source>
</evidence>
<dbReference type="Pfam" id="PF05635">
    <property type="entry name" value="23S_rRNA_IVP"/>
    <property type="match status" value="1"/>
</dbReference>
<keyword evidence="2" id="KW-1185">Reference proteome</keyword>
<dbReference type="NCBIfam" id="TIGR02436">
    <property type="entry name" value="four helix bundle protein"/>
    <property type="match status" value="1"/>
</dbReference>
<evidence type="ECO:0000313" key="2">
    <source>
        <dbReference type="Proteomes" id="UP000220527"/>
    </source>
</evidence>
<dbReference type="Proteomes" id="UP000220527">
    <property type="component" value="Unassembled WGS sequence"/>
</dbReference>
<gene>
    <name evidence="1" type="ORF">CJ255_05375</name>
</gene>
<protein>
    <recommendedName>
        <fullName evidence="3">Four helix bundle protein</fullName>
    </recommendedName>
</protein>
<reference evidence="2" key="1">
    <citation type="submission" date="2017-08" db="EMBL/GenBank/DDBJ databases">
        <authorList>
            <person name="Grouzdev D.S."/>
            <person name="Gaisin V.A."/>
            <person name="Rysina M.S."/>
            <person name="Gorlenko V.M."/>
        </authorList>
    </citation>
    <scope>NUCLEOTIDE SEQUENCE [LARGE SCALE GENOMIC DNA]</scope>
    <source>
        <strain evidence="2">Kir15-3F</strain>
    </source>
</reference>
<dbReference type="InterPro" id="IPR036583">
    <property type="entry name" value="23S_rRNA_IVS_sf"/>
</dbReference>
<sequence length="122" mass="14197">MMHFKELIVWQKAMSIAREVYRLVPHLPREETYGMRSQITRAAVSVPANIAEGWARESSREKAQFLAVAQGSLAELETLLMLCEQIGWFPVKETEELHRLMNEVGRILTTMRRRRREEGEGK</sequence>
<dbReference type="SUPFAM" id="SSF158446">
    <property type="entry name" value="IVS-encoded protein-like"/>
    <property type="match status" value="1"/>
</dbReference>
<dbReference type="PANTHER" id="PTHR38471:SF2">
    <property type="entry name" value="FOUR HELIX BUNDLE PROTEIN"/>
    <property type="match status" value="1"/>
</dbReference>
<dbReference type="EMBL" id="NQWI01000015">
    <property type="protein sequence ID" value="PDW04123.1"/>
    <property type="molecule type" value="Genomic_DNA"/>
</dbReference>
<organism evidence="1 2">
    <name type="scientific">Candidatus Viridilinea mediisalina</name>
    <dbReference type="NCBI Taxonomy" id="2024553"/>
    <lineage>
        <taxon>Bacteria</taxon>
        <taxon>Bacillati</taxon>
        <taxon>Chloroflexota</taxon>
        <taxon>Chloroflexia</taxon>
        <taxon>Chloroflexales</taxon>
        <taxon>Chloroflexineae</taxon>
        <taxon>Oscillochloridaceae</taxon>
        <taxon>Candidatus Viridilinea</taxon>
    </lineage>
</organism>
<evidence type="ECO:0000313" key="1">
    <source>
        <dbReference type="EMBL" id="PDW04123.1"/>
    </source>
</evidence>
<dbReference type="InterPro" id="IPR012657">
    <property type="entry name" value="23S_rRNA-intervening_sequence"/>
</dbReference>
<dbReference type="OrthoDB" id="160990at2"/>
<name>A0A2A6RMF8_9CHLR</name>
<dbReference type="PANTHER" id="PTHR38471">
    <property type="entry name" value="FOUR HELIX BUNDLE PROTEIN"/>
    <property type="match status" value="1"/>
</dbReference>
<comment type="caution">
    <text evidence="1">The sequence shown here is derived from an EMBL/GenBank/DDBJ whole genome shotgun (WGS) entry which is preliminary data.</text>
</comment>
<accession>A0A2A6RMF8</accession>
<dbReference type="RefSeq" id="WP_097643066.1">
    <property type="nucleotide sequence ID" value="NZ_NQWI01000015.1"/>
</dbReference>
<proteinExistence type="predicted"/>
<dbReference type="Gene3D" id="1.20.1440.60">
    <property type="entry name" value="23S rRNA-intervening sequence"/>
    <property type="match status" value="1"/>
</dbReference>
<dbReference type="CDD" id="cd16377">
    <property type="entry name" value="23S_rRNA_IVP_like"/>
    <property type="match status" value="1"/>
</dbReference>